<keyword evidence="2" id="KW-0408">Iron</keyword>
<dbReference type="SUPFAM" id="SSF48264">
    <property type="entry name" value="Cytochrome P450"/>
    <property type="match status" value="1"/>
</dbReference>
<dbReference type="GO" id="GO:0004497">
    <property type="term" value="F:monooxygenase activity"/>
    <property type="evidence" value="ECO:0007669"/>
    <property type="project" value="UniProtKB-KW"/>
</dbReference>
<dbReference type="GO" id="GO:0005506">
    <property type="term" value="F:iron ion binding"/>
    <property type="evidence" value="ECO:0007669"/>
    <property type="project" value="InterPro"/>
</dbReference>
<keyword evidence="2" id="KW-0479">Metal-binding</keyword>
<comment type="caution">
    <text evidence="3">The sequence shown here is derived from an EMBL/GenBank/DDBJ whole genome shotgun (WGS) entry which is preliminary data.</text>
</comment>
<dbReference type="RefSeq" id="WP_152576232.1">
    <property type="nucleotide sequence ID" value="NZ_JAATJI010000001.1"/>
</dbReference>
<evidence type="ECO:0000256" key="1">
    <source>
        <dbReference type="ARBA" id="ARBA00010617"/>
    </source>
</evidence>
<dbReference type="InterPro" id="IPR001128">
    <property type="entry name" value="Cyt_P450"/>
</dbReference>
<gene>
    <name evidence="3" type="ORF">F3168_00585</name>
</gene>
<dbReference type="InterPro" id="IPR017972">
    <property type="entry name" value="Cyt_P450_CS"/>
</dbReference>
<evidence type="ECO:0000256" key="2">
    <source>
        <dbReference type="RuleBase" id="RU000461"/>
    </source>
</evidence>
<keyword evidence="2" id="KW-0349">Heme</keyword>
<dbReference type="PANTHER" id="PTHR46696:SF1">
    <property type="entry name" value="CYTOCHROME P450 YJIB-RELATED"/>
    <property type="match status" value="1"/>
</dbReference>
<sequence>MTTPQDILRARPGPVGQWLMDRGMALLPAVFGVLRDRRPVFRVGNTYLVTRHDDVRAVFAADGAFAAPYRDKLDVIMGGAPFILGMGDGDDYRAGLAALRSVVRRADLPMLAARVEALATAAVAAAPGRIDVVTLVRGIAFDMIAEYLGVTPPAGANLHIWGTRLFEYQFVADDAALRAEVARIAPAIRDHVQREIDRCRKAPDGRDDVIARSLAAQAAGIPGFSDTAIRTNVVGLLVGGPPQPPMVVPQGMEQLLRRPPALAAAQAAARADDDAALAACLTEAMRFDPLAPWLPRTAVAARTIGGRTIPAGARLLVSIASAMRDDRRVPEPHRFDPRRSPDQYLHFGFGVHQCFGLWINQATLHLMLKPLLKRPNLRRATGAEGRLRKHGAFASSLVVAFD</sequence>
<dbReference type="GO" id="GO:0020037">
    <property type="term" value="F:heme binding"/>
    <property type="evidence" value="ECO:0007669"/>
    <property type="project" value="InterPro"/>
</dbReference>
<comment type="similarity">
    <text evidence="1 2">Belongs to the cytochrome P450 family.</text>
</comment>
<reference evidence="3 4" key="1">
    <citation type="submission" date="2019-09" db="EMBL/GenBank/DDBJ databases">
        <title>Polymorphobacter sp. isolated from a lake in China.</title>
        <authorList>
            <person name="Liu Z."/>
        </authorList>
    </citation>
    <scope>NUCLEOTIDE SEQUENCE [LARGE SCALE GENOMIC DNA]</scope>
    <source>
        <strain evidence="3 4">D40P</strain>
    </source>
</reference>
<dbReference type="GO" id="GO:0016705">
    <property type="term" value="F:oxidoreductase activity, acting on paired donors, with incorporation or reduction of molecular oxygen"/>
    <property type="evidence" value="ECO:0007669"/>
    <property type="project" value="InterPro"/>
</dbReference>
<name>A0A7C9KGK8_9SPHN</name>
<protein>
    <submittedName>
        <fullName evidence="3">Cytochrome P450</fullName>
    </submittedName>
</protein>
<dbReference type="Proteomes" id="UP000481327">
    <property type="component" value="Unassembled WGS sequence"/>
</dbReference>
<dbReference type="OrthoDB" id="5522954at2"/>
<dbReference type="PANTHER" id="PTHR46696">
    <property type="entry name" value="P450, PUTATIVE (EUROFUNG)-RELATED"/>
    <property type="match status" value="1"/>
</dbReference>
<dbReference type="AlphaFoldDB" id="A0A7C9KGK8"/>
<evidence type="ECO:0000313" key="3">
    <source>
        <dbReference type="EMBL" id="MQT15761.1"/>
    </source>
</evidence>
<evidence type="ECO:0000313" key="4">
    <source>
        <dbReference type="Proteomes" id="UP000481327"/>
    </source>
</evidence>
<keyword evidence="2" id="KW-0503">Monooxygenase</keyword>
<dbReference type="EMBL" id="WIOL01000001">
    <property type="protein sequence ID" value="MQT15761.1"/>
    <property type="molecule type" value="Genomic_DNA"/>
</dbReference>
<organism evidence="3 4">
    <name type="scientific">Sandarakinorhabdus fusca</name>
    <dbReference type="NCBI Taxonomy" id="1439888"/>
    <lineage>
        <taxon>Bacteria</taxon>
        <taxon>Pseudomonadati</taxon>
        <taxon>Pseudomonadota</taxon>
        <taxon>Alphaproteobacteria</taxon>
        <taxon>Sphingomonadales</taxon>
        <taxon>Sphingosinicellaceae</taxon>
        <taxon>Sandarakinorhabdus</taxon>
    </lineage>
</organism>
<keyword evidence="4" id="KW-1185">Reference proteome</keyword>
<dbReference type="Pfam" id="PF00067">
    <property type="entry name" value="p450"/>
    <property type="match status" value="1"/>
</dbReference>
<dbReference type="InterPro" id="IPR036396">
    <property type="entry name" value="Cyt_P450_sf"/>
</dbReference>
<keyword evidence="2" id="KW-0560">Oxidoreductase</keyword>
<dbReference type="Gene3D" id="1.10.630.10">
    <property type="entry name" value="Cytochrome P450"/>
    <property type="match status" value="1"/>
</dbReference>
<proteinExistence type="inferred from homology"/>
<dbReference type="PROSITE" id="PS00086">
    <property type="entry name" value="CYTOCHROME_P450"/>
    <property type="match status" value="1"/>
</dbReference>
<accession>A0A7C9KGK8</accession>